<evidence type="ECO:0000259" key="2">
    <source>
        <dbReference type="PROSITE" id="PS51468"/>
    </source>
</evidence>
<dbReference type="NCBIfam" id="TIGR04477">
    <property type="entry name" value="sorted_by_XrtN"/>
    <property type="match status" value="1"/>
</dbReference>
<feature type="transmembrane region" description="Helical" evidence="1">
    <location>
        <begin position="200"/>
        <end position="220"/>
    </location>
</feature>
<comment type="caution">
    <text evidence="3">The sequence shown here is derived from an EMBL/GenBank/DDBJ whole genome shotgun (WGS) entry which is preliminary data.</text>
</comment>
<dbReference type="AlphaFoldDB" id="A0A7K1U3L2"/>
<feature type="domain" description="VIT" evidence="2">
    <location>
        <begin position="323"/>
        <end position="456"/>
    </location>
</feature>
<feature type="transmembrane region" description="Helical" evidence="1">
    <location>
        <begin position="77"/>
        <end position="94"/>
    </location>
</feature>
<protein>
    <submittedName>
        <fullName evidence="3">XrtN system VIT domain-containing protein</fullName>
    </submittedName>
</protein>
<feature type="transmembrane region" description="Helical" evidence="1">
    <location>
        <begin position="106"/>
        <end position="127"/>
    </location>
</feature>
<sequence>MDHQTLQPIGIIKARLHDISYRTGLVFLAISLLIFCIAGSVQEWDTPVPFFLNYALAVFYFIMIWAGGWLKRGGNGIHHIFIWLLLCLVSAYSLNRVMNIFDESTTWFSIVLVIVSLNYLAFAFFYAMPLPVKAVMFFILGIAICCFIYLTIYLVSVMAFSIMTFWVLGVPLHTFVPAFFVIYSIVLFRRTFGKNRLFRITFWSSIGVVALITVAFSVYWRTIIVQMEKDGRHAEHAGLPEWVAVSQRMPVNDVAQKILKSGFVYTVNPNWDRSWFWNEPSMLWEEKLKHDPLVMTASVLSGVPAMNTIDRIHILESMYDSRHQAEERLWSGDDLFTSHVKTEAHIWPRLHMAYTEKTITVTDRQQKSWPAQQEALYTFHLPEGSVVTSLSLWINNKEEKGILTTKAKADTAYKTIVGAERRDPSVIHWQEGNTVTVRVFPIMHGQSRQFKIGVTSPLVAGNGSLEYSNIYFDGPSTGSCREDVAVTFQTPPASLYTPGMFDRENNKLYNSGRYNAAWSLSFKDEGITSNVFSFNGRLFSIVTYKPEMAVAHLQDVYLDVNSMWTRSEFDHVLTMLEGQRIWMYADNEMQQVTAQNKYTLFDQLEDYRFSLFPFFKITAPASAMVITKGTTVSPIADELQDTEFMTSLKAWLGNSSGVMLFNLGGELSPYLRTLKECRTFRYAKGDRHMLQQLLTTKQFPAAVENDEQVVVEPAGIMIRSVPGTDASNAPDHLMRLFAYNHIMQQMGPKLLTKGEEGDSLVNEAREAYVVTPLSSLIVLETQADYNRFNIKDSENSLKNASLHSQGAVPEPHEWALIILVMLVLIYVKYRTPVKSRTAV</sequence>
<accession>A0A7K1U3L2</accession>
<dbReference type="Proteomes" id="UP000461730">
    <property type="component" value="Unassembled WGS sequence"/>
</dbReference>
<dbReference type="InterPro" id="IPR013694">
    <property type="entry name" value="VIT"/>
</dbReference>
<dbReference type="RefSeq" id="WP_157306346.1">
    <property type="nucleotide sequence ID" value="NZ_WRXN01000004.1"/>
</dbReference>
<keyword evidence="4" id="KW-1185">Reference proteome</keyword>
<keyword evidence="1" id="KW-0812">Transmembrane</keyword>
<reference evidence="3 4" key="1">
    <citation type="submission" date="2019-12" db="EMBL/GenBank/DDBJ databases">
        <title>Chitinophaga sp. strain ysch24 (GDMCC 1.1355), whole genome shotgun sequence.</title>
        <authorList>
            <person name="Zhang X."/>
        </authorList>
    </citation>
    <scope>NUCLEOTIDE SEQUENCE [LARGE SCALE GENOMIC DNA]</scope>
    <source>
        <strain evidence="4">ysch24</strain>
    </source>
</reference>
<dbReference type="Pfam" id="PF08487">
    <property type="entry name" value="VIT"/>
    <property type="match status" value="1"/>
</dbReference>
<evidence type="ECO:0000256" key="1">
    <source>
        <dbReference type="SAM" id="Phobius"/>
    </source>
</evidence>
<evidence type="ECO:0000313" key="3">
    <source>
        <dbReference type="EMBL" id="MVT08929.1"/>
    </source>
</evidence>
<feature type="transmembrane region" description="Helical" evidence="1">
    <location>
        <begin position="165"/>
        <end position="188"/>
    </location>
</feature>
<dbReference type="PROSITE" id="PS51468">
    <property type="entry name" value="VIT"/>
    <property type="match status" value="1"/>
</dbReference>
<name>A0A7K1U3L2_9BACT</name>
<feature type="transmembrane region" description="Helical" evidence="1">
    <location>
        <begin position="48"/>
        <end position="70"/>
    </location>
</feature>
<dbReference type="EMBL" id="WRXN01000004">
    <property type="protein sequence ID" value="MVT08929.1"/>
    <property type="molecule type" value="Genomic_DNA"/>
</dbReference>
<evidence type="ECO:0000313" key="4">
    <source>
        <dbReference type="Proteomes" id="UP000461730"/>
    </source>
</evidence>
<organism evidence="3 4">
    <name type="scientific">Chitinophaga tropicalis</name>
    <dbReference type="NCBI Taxonomy" id="2683588"/>
    <lineage>
        <taxon>Bacteria</taxon>
        <taxon>Pseudomonadati</taxon>
        <taxon>Bacteroidota</taxon>
        <taxon>Chitinophagia</taxon>
        <taxon>Chitinophagales</taxon>
        <taxon>Chitinophagaceae</taxon>
        <taxon>Chitinophaga</taxon>
    </lineage>
</organism>
<keyword evidence="1" id="KW-1133">Transmembrane helix</keyword>
<dbReference type="InterPro" id="IPR031005">
    <property type="entry name" value="Sorted_by_XrtN"/>
</dbReference>
<feature type="transmembrane region" description="Helical" evidence="1">
    <location>
        <begin position="134"/>
        <end position="159"/>
    </location>
</feature>
<gene>
    <name evidence="3" type="ORF">GO493_11715</name>
</gene>
<proteinExistence type="predicted"/>
<keyword evidence="1" id="KW-0472">Membrane</keyword>
<feature type="transmembrane region" description="Helical" evidence="1">
    <location>
        <begin position="21"/>
        <end position="42"/>
    </location>
</feature>